<proteinExistence type="predicted"/>
<gene>
    <name evidence="1" type="ORF">UFOVP319_3</name>
</gene>
<reference evidence="1" key="1">
    <citation type="submission" date="2020-04" db="EMBL/GenBank/DDBJ databases">
        <authorList>
            <person name="Chiriac C."/>
            <person name="Salcher M."/>
            <person name="Ghai R."/>
            <person name="Kavagutti S V."/>
        </authorList>
    </citation>
    <scope>NUCLEOTIDE SEQUENCE</scope>
</reference>
<dbReference type="EMBL" id="LR796336">
    <property type="protein sequence ID" value="CAB4137075.1"/>
    <property type="molecule type" value="Genomic_DNA"/>
</dbReference>
<accession>A0A6J5LRE7</accession>
<dbReference type="Pfam" id="PF13455">
    <property type="entry name" value="MUG113"/>
    <property type="match status" value="1"/>
</dbReference>
<organism evidence="1">
    <name type="scientific">uncultured Caudovirales phage</name>
    <dbReference type="NCBI Taxonomy" id="2100421"/>
    <lineage>
        <taxon>Viruses</taxon>
        <taxon>Duplodnaviria</taxon>
        <taxon>Heunggongvirae</taxon>
        <taxon>Uroviricota</taxon>
        <taxon>Caudoviricetes</taxon>
        <taxon>Peduoviridae</taxon>
        <taxon>Maltschvirus</taxon>
        <taxon>Maltschvirus maltsch</taxon>
    </lineage>
</organism>
<name>A0A6J5LRE7_9CAUD</name>
<sequence>MIYLVHAPDLGLVKIGHSNDVQSRFCTLQTASPVELVLLASRDGGQPLEAAIHRALASHRVRGEWFAYCLTVADAFHQTQLSETASTHAEVVSAVGLDTIANALALSINTVAAWRGRDSIPSEHWLTFRDNGWATLELLATAAAARKRSAAA</sequence>
<protein>
    <submittedName>
        <fullName evidence="1">Meiotically up-regulated gene 113</fullName>
    </submittedName>
</protein>
<evidence type="ECO:0000313" key="1">
    <source>
        <dbReference type="EMBL" id="CAB4137075.1"/>
    </source>
</evidence>